<dbReference type="Proteomes" id="UP000054560">
    <property type="component" value="Unassembled WGS sequence"/>
</dbReference>
<gene>
    <name evidence="1" type="ORF">SARC_16467</name>
</gene>
<dbReference type="RefSeq" id="XP_014144904.1">
    <property type="nucleotide sequence ID" value="XM_014289429.1"/>
</dbReference>
<keyword evidence="2" id="KW-1185">Reference proteome</keyword>
<organism evidence="1 2">
    <name type="scientific">Sphaeroforma arctica JP610</name>
    <dbReference type="NCBI Taxonomy" id="667725"/>
    <lineage>
        <taxon>Eukaryota</taxon>
        <taxon>Ichthyosporea</taxon>
        <taxon>Ichthyophonida</taxon>
        <taxon>Sphaeroforma</taxon>
    </lineage>
</organism>
<protein>
    <submittedName>
        <fullName evidence="1">Uncharacterized protein</fullName>
    </submittedName>
</protein>
<proteinExistence type="predicted"/>
<dbReference type="AlphaFoldDB" id="A0A0L0F2T7"/>
<evidence type="ECO:0000313" key="1">
    <source>
        <dbReference type="EMBL" id="KNC71002.1"/>
    </source>
</evidence>
<sequence>MRHLNRHIGEQRTTASLIDYSCSELPTDRVPLIVANHLSYIDVLVLMKLYQPSFVAK</sequence>
<evidence type="ECO:0000313" key="2">
    <source>
        <dbReference type="Proteomes" id="UP000054560"/>
    </source>
</evidence>
<reference evidence="1 2" key="1">
    <citation type="submission" date="2011-02" db="EMBL/GenBank/DDBJ databases">
        <title>The Genome Sequence of Sphaeroforma arctica JP610.</title>
        <authorList>
            <consortium name="The Broad Institute Genome Sequencing Platform"/>
            <person name="Russ C."/>
            <person name="Cuomo C."/>
            <person name="Young S.K."/>
            <person name="Zeng Q."/>
            <person name="Gargeya S."/>
            <person name="Alvarado L."/>
            <person name="Berlin A."/>
            <person name="Chapman S.B."/>
            <person name="Chen Z."/>
            <person name="Freedman E."/>
            <person name="Gellesch M."/>
            <person name="Goldberg J."/>
            <person name="Griggs A."/>
            <person name="Gujja S."/>
            <person name="Heilman E."/>
            <person name="Heiman D."/>
            <person name="Howarth C."/>
            <person name="Mehta T."/>
            <person name="Neiman D."/>
            <person name="Pearson M."/>
            <person name="Roberts A."/>
            <person name="Saif S."/>
            <person name="Shea T."/>
            <person name="Shenoy N."/>
            <person name="Sisk P."/>
            <person name="Stolte C."/>
            <person name="Sykes S."/>
            <person name="White J."/>
            <person name="Yandava C."/>
            <person name="Burger G."/>
            <person name="Gray M.W."/>
            <person name="Holland P.W.H."/>
            <person name="King N."/>
            <person name="Lang F.B.F."/>
            <person name="Roger A.J."/>
            <person name="Ruiz-Trillo I."/>
            <person name="Haas B."/>
            <person name="Nusbaum C."/>
            <person name="Birren B."/>
        </authorList>
    </citation>
    <scope>NUCLEOTIDE SEQUENCE [LARGE SCALE GENOMIC DNA]</scope>
    <source>
        <strain evidence="1 2">JP610</strain>
    </source>
</reference>
<name>A0A0L0F2T7_9EUKA</name>
<dbReference type="GeneID" id="25916971"/>
<accession>A0A0L0F2T7</accession>
<feature type="non-terminal residue" evidence="1">
    <location>
        <position position="57"/>
    </location>
</feature>
<dbReference type="OrthoDB" id="272512at2759"/>
<dbReference type="EMBL" id="KQ249736">
    <property type="protein sequence ID" value="KNC71002.1"/>
    <property type="molecule type" value="Genomic_DNA"/>
</dbReference>